<evidence type="ECO:0000313" key="2">
    <source>
        <dbReference type="EMBL" id="MEJ8809529.1"/>
    </source>
</evidence>
<dbReference type="Proteomes" id="UP001365846">
    <property type="component" value="Unassembled WGS sequence"/>
</dbReference>
<dbReference type="RefSeq" id="WP_260303634.1">
    <property type="nucleotide sequence ID" value="NZ_JBBKZU010000001.1"/>
</dbReference>
<accession>A0ABU8V7A6</accession>
<reference evidence="2 3" key="1">
    <citation type="submission" date="2024-03" db="EMBL/GenBank/DDBJ databases">
        <title>Novel species of the genus Variovorax.</title>
        <authorList>
            <person name="Liu Q."/>
            <person name="Xin Y.-H."/>
        </authorList>
    </citation>
    <scope>NUCLEOTIDE SEQUENCE [LARGE SCALE GENOMIC DNA]</scope>
    <source>
        <strain evidence="2 3">KACC 18899</strain>
    </source>
</reference>
<evidence type="ECO:0000313" key="3">
    <source>
        <dbReference type="Proteomes" id="UP001365846"/>
    </source>
</evidence>
<organism evidence="2 3">
    <name type="scientific">Variovorax ureilyticus</name>
    <dbReference type="NCBI Taxonomy" id="1836198"/>
    <lineage>
        <taxon>Bacteria</taxon>
        <taxon>Pseudomonadati</taxon>
        <taxon>Pseudomonadota</taxon>
        <taxon>Betaproteobacteria</taxon>
        <taxon>Burkholderiales</taxon>
        <taxon>Comamonadaceae</taxon>
        <taxon>Variovorax</taxon>
    </lineage>
</organism>
<evidence type="ECO:0000256" key="1">
    <source>
        <dbReference type="SAM" id="Phobius"/>
    </source>
</evidence>
<feature type="transmembrane region" description="Helical" evidence="1">
    <location>
        <begin position="15"/>
        <end position="41"/>
    </location>
</feature>
<keyword evidence="1" id="KW-1133">Transmembrane helix</keyword>
<keyword evidence="3" id="KW-1185">Reference proteome</keyword>
<gene>
    <name evidence="2" type="ORF">WKW77_00520</name>
</gene>
<protein>
    <submittedName>
        <fullName evidence="2">Uncharacterized protein</fullName>
    </submittedName>
</protein>
<proteinExistence type="predicted"/>
<keyword evidence="1" id="KW-0472">Membrane</keyword>
<comment type="caution">
    <text evidence="2">The sequence shown here is derived from an EMBL/GenBank/DDBJ whole genome shotgun (WGS) entry which is preliminary data.</text>
</comment>
<sequence length="43" mass="4422">MPPLTSNTLTPPRSAWWVVADLAISALVVVAVALITGFIAATS</sequence>
<name>A0ABU8V7A6_9BURK</name>
<dbReference type="EMBL" id="JBBKZU010000001">
    <property type="protein sequence ID" value="MEJ8809529.1"/>
    <property type="molecule type" value="Genomic_DNA"/>
</dbReference>
<keyword evidence="1" id="KW-0812">Transmembrane</keyword>